<feature type="domain" description="DUF4872" evidence="2">
    <location>
        <begin position="152"/>
        <end position="323"/>
    </location>
</feature>
<dbReference type="STRING" id="1343740.M271_41690"/>
<evidence type="ECO:0000259" key="1">
    <source>
        <dbReference type="Pfam" id="PF14399"/>
    </source>
</evidence>
<reference evidence="3 4" key="1">
    <citation type="journal article" date="2018" name="J. Biol. Chem.">
        <title>Discovery of the actinoplanic acid pathway in Streptomyces rapamycinicus reveals a genetically conserved synergism with rapamycin.</title>
        <authorList>
            <person name="Mrak P."/>
            <person name="Krastel P."/>
            <person name="Pivk Lukancic P."/>
            <person name="Tao J."/>
            <person name="Pistorius D."/>
            <person name="Moore C.M."/>
        </authorList>
    </citation>
    <scope>NUCLEOTIDE SEQUENCE [LARGE SCALE GENOMIC DNA]</scope>
    <source>
        <strain evidence="3 4">NRRL 5491</strain>
    </source>
</reference>
<dbReference type="EMBL" id="QYCY01000001">
    <property type="protein sequence ID" value="RLV77101.1"/>
    <property type="molecule type" value="Genomic_DNA"/>
</dbReference>
<evidence type="ECO:0000313" key="4">
    <source>
        <dbReference type="Proteomes" id="UP000281594"/>
    </source>
</evidence>
<feature type="domain" description="Butirosin biosynthesis protein H N-terminal" evidence="1">
    <location>
        <begin position="13"/>
        <end position="137"/>
    </location>
</feature>
<proteinExistence type="predicted"/>
<dbReference type="HOGENOM" id="CLU_069568_0_0_11"/>
<name>A0A0A0NWD8_STRRN</name>
<dbReference type="KEGG" id="src:M271_41690"/>
<dbReference type="eggNOG" id="COG4990">
    <property type="taxonomic scope" value="Bacteria"/>
</dbReference>
<sequence length="328" mass="36475">MSLIDARPFVGKHCESTTLVNLLRQRGIDLSEPLVFGLGSGLSFGYWHTKKMPTPFIGGRIRPDRLTANIANSLGLRLTVRETSSLKRAREQLVAELDSGTVVGLKLDRFHLDYSTDRYRFAAHYVACIGHEDDRFALVETRPLGLQWASGDALARARGARGPMSSRNLSFTIDRPEGSLPDLGDIARQSIRATAEDFLNPPISNFGFRGMRKAADLMPGWTDNLESPEEALIEISTIMEDGGTGGGLFRMMWADFLAEAAELTGVPEFRELSDAYRVVSRKWTDVAELLREAGTASSRGPVDHAAKLVRELAEEERQLMRRLMEHSR</sequence>
<comment type="caution">
    <text evidence="3">The sequence shown here is derived from an EMBL/GenBank/DDBJ whole genome shotgun (WGS) entry which is preliminary data.</text>
</comment>
<evidence type="ECO:0000313" key="3">
    <source>
        <dbReference type="EMBL" id="RLV77101.1"/>
    </source>
</evidence>
<evidence type="ECO:0008006" key="5">
    <source>
        <dbReference type="Google" id="ProtNLM"/>
    </source>
</evidence>
<dbReference type="AlphaFoldDB" id="A0A0A0NWD8"/>
<dbReference type="InterPro" id="IPR026935">
    <property type="entry name" value="BtrH_N"/>
</dbReference>
<dbReference type="Pfam" id="PF16169">
    <property type="entry name" value="DUF4872"/>
    <property type="match status" value="1"/>
</dbReference>
<dbReference type="Proteomes" id="UP000281594">
    <property type="component" value="Unassembled WGS sequence"/>
</dbReference>
<evidence type="ECO:0000259" key="2">
    <source>
        <dbReference type="Pfam" id="PF16169"/>
    </source>
</evidence>
<accession>A0A0A0NWD8</accession>
<organism evidence="3 4">
    <name type="scientific">Streptomyces rapamycinicus (strain ATCC 29253 / DSM 41530 / NRRL 5491 / AYB-994)</name>
    <name type="common">Streptomyces hygroscopicus (strain ATCC 29253)</name>
    <dbReference type="NCBI Taxonomy" id="1343740"/>
    <lineage>
        <taxon>Bacteria</taxon>
        <taxon>Bacillati</taxon>
        <taxon>Actinomycetota</taxon>
        <taxon>Actinomycetes</taxon>
        <taxon>Kitasatosporales</taxon>
        <taxon>Streptomycetaceae</taxon>
        <taxon>Streptomyces</taxon>
        <taxon>Streptomyces violaceusniger group</taxon>
    </lineage>
</organism>
<dbReference type="InterPro" id="IPR032369">
    <property type="entry name" value="DUF4872"/>
</dbReference>
<protein>
    <recommendedName>
        <fullName evidence="5">Lantibiotic ABC transporter</fullName>
    </recommendedName>
</protein>
<dbReference type="RefSeq" id="WP_020873196.1">
    <property type="nucleotide sequence ID" value="NC_022785.1"/>
</dbReference>
<gene>
    <name evidence="3" type="ORF">D3C57_101990</name>
</gene>
<dbReference type="Pfam" id="PF14399">
    <property type="entry name" value="BtrH_N"/>
    <property type="match status" value="1"/>
</dbReference>